<evidence type="ECO:0000313" key="2">
    <source>
        <dbReference type="EMBL" id="RMY64857.1"/>
    </source>
</evidence>
<feature type="region of interest" description="Disordered" evidence="1">
    <location>
        <begin position="527"/>
        <end position="556"/>
    </location>
</feature>
<proteinExistence type="predicted"/>
<evidence type="ECO:0000256" key="1">
    <source>
        <dbReference type="SAM" id="MobiDB-lite"/>
    </source>
</evidence>
<gene>
    <name evidence="2" type="ORF">D0864_12249</name>
</gene>
<accession>A0A3M7DLE1</accession>
<reference evidence="2 3" key="1">
    <citation type="journal article" date="2018" name="BMC Genomics">
        <title>Genomic evidence for intraspecific hybridization in a clonal and extremely halotolerant yeast.</title>
        <authorList>
            <person name="Gostincar C."/>
            <person name="Stajich J.E."/>
            <person name="Zupancic J."/>
            <person name="Zalar P."/>
            <person name="Gunde-Cimerman N."/>
        </authorList>
    </citation>
    <scope>NUCLEOTIDE SEQUENCE [LARGE SCALE GENOMIC DNA]</scope>
    <source>
        <strain evidence="2 3">EXF-10513</strain>
    </source>
</reference>
<dbReference type="Proteomes" id="UP000269539">
    <property type="component" value="Unassembled WGS sequence"/>
</dbReference>
<dbReference type="AlphaFoldDB" id="A0A3M7DLE1"/>
<dbReference type="EMBL" id="QWIO01001908">
    <property type="protein sequence ID" value="RMY64857.1"/>
    <property type="molecule type" value="Genomic_DNA"/>
</dbReference>
<feature type="compositionally biased region" description="Basic and acidic residues" evidence="1">
    <location>
        <begin position="531"/>
        <end position="550"/>
    </location>
</feature>
<feature type="region of interest" description="Disordered" evidence="1">
    <location>
        <begin position="266"/>
        <end position="287"/>
    </location>
</feature>
<organism evidence="2 3">
    <name type="scientific">Hortaea werneckii</name>
    <name type="common">Black yeast</name>
    <name type="synonym">Cladosporium werneckii</name>
    <dbReference type="NCBI Taxonomy" id="91943"/>
    <lineage>
        <taxon>Eukaryota</taxon>
        <taxon>Fungi</taxon>
        <taxon>Dikarya</taxon>
        <taxon>Ascomycota</taxon>
        <taxon>Pezizomycotina</taxon>
        <taxon>Dothideomycetes</taxon>
        <taxon>Dothideomycetidae</taxon>
        <taxon>Mycosphaerellales</taxon>
        <taxon>Teratosphaeriaceae</taxon>
        <taxon>Hortaea</taxon>
    </lineage>
</organism>
<dbReference type="InterPro" id="IPR011990">
    <property type="entry name" value="TPR-like_helical_dom_sf"/>
</dbReference>
<evidence type="ECO:0000313" key="3">
    <source>
        <dbReference type="Proteomes" id="UP000269539"/>
    </source>
</evidence>
<dbReference type="Gene3D" id="1.25.40.10">
    <property type="entry name" value="Tetratricopeptide repeat domain"/>
    <property type="match status" value="1"/>
</dbReference>
<sequence>MVSTSTIGLNSIEPSTDAKVVTPTLFEHATPLPPPLAPTASIIDTANVTTAAAMPNMRLSLRYRPRASPASRRSNSPVALTPQESHQRKKIDEGRRHVRYANLNLLHKHGDISCRPEDGVEFLNAFSELANVNWRKNVVDKDAFRALVARYQLSPNDLSWMSLPLLRAGSRDDKALGKKLVYTMSACGDPTATMRILNQVLSSPRTGPEMLRSSEIVDARGHLREMAREGEDYRALVLEGKVSYELGDDESAIDLWTRAIEPAAEAAQSEVQRKEQQRAGMPPPRAHHEEMNWADLDSPWIELSAIHYERYSKFWAKNSIAAALAEFEKAKWACGVGCAQDDPTSHYQAAELFKDYNAEGEVSHTSRWLYHITKAAASGHVRACHALADFYSSSGWKYIEDEPPDHVKPTPLDSYPAPPATHSENGNSFGGWLSWLGLSSSKPKLSPSEQMFQTAAYPSSPHDRFKMAMLWLEVAVEYTYAPSYLLAAKMYLEKDLWGQAHAPASALELKDERYTYASKEDFEASRPIAIADEHGSSDGENAKPEVRPDEPNPGYNPEQAKIYIREVLYAVEAIKFYHGRLAKARDLARRGQFGVDDAGDVVDDYVQNDTKQIPPHLKKFLRYPAIREMWEGDVKAMEREAKDICEREGWDLYDEQGGLVYRHGMMRPTRGAAVAAGGR</sequence>
<protein>
    <submittedName>
        <fullName evidence="2">Uncharacterized protein</fullName>
    </submittedName>
</protein>
<comment type="caution">
    <text evidence="2">The sequence shown here is derived from an EMBL/GenBank/DDBJ whole genome shotgun (WGS) entry which is preliminary data.</text>
</comment>
<name>A0A3M7DLE1_HORWE</name>
<feature type="compositionally biased region" description="Low complexity" evidence="1">
    <location>
        <begin position="65"/>
        <end position="79"/>
    </location>
</feature>
<feature type="region of interest" description="Disordered" evidence="1">
    <location>
        <begin position="65"/>
        <end position="92"/>
    </location>
</feature>